<evidence type="ECO:0000256" key="8">
    <source>
        <dbReference type="ARBA" id="ARBA00023098"/>
    </source>
</evidence>
<dbReference type="Proteomes" id="UP000708208">
    <property type="component" value="Unassembled WGS sequence"/>
</dbReference>
<evidence type="ECO:0000256" key="5">
    <source>
        <dbReference type="ARBA" id="ARBA00022832"/>
    </source>
</evidence>
<evidence type="ECO:0000256" key="4">
    <source>
        <dbReference type="ARBA" id="ARBA00022692"/>
    </source>
</evidence>
<keyword evidence="4 11" id="KW-0812">Transmembrane</keyword>
<evidence type="ECO:0000256" key="11">
    <source>
        <dbReference type="SAM" id="Phobius"/>
    </source>
</evidence>
<dbReference type="InterPro" id="IPR015876">
    <property type="entry name" value="Acyl-CoA_DS"/>
</dbReference>
<evidence type="ECO:0000313" key="13">
    <source>
        <dbReference type="Proteomes" id="UP000708208"/>
    </source>
</evidence>
<evidence type="ECO:0000256" key="2">
    <source>
        <dbReference type="ARBA" id="ARBA00009295"/>
    </source>
</evidence>
<keyword evidence="8" id="KW-0443">Lipid metabolism</keyword>
<feature type="transmembrane region" description="Helical" evidence="11">
    <location>
        <begin position="15"/>
        <end position="36"/>
    </location>
</feature>
<sequence length="141" mass="15803">VIQLGQGRVLTSTTVFALILAEIASLSVTIGCHRLFAHRTFKATPLLRNFLAVCNFFAGQNSIWLCLDKVDLSDLEQEPIVMFHKKYMVLIHVLIAPLTCGETDHMTHQLDQWKTNLFLLSLMVKAGTTTTMCFLGTTKHP</sequence>
<feature type="non-terminal residue" evidence="12">
    <location>
        <position position="141"/>
    </location>
</feature>
<feature type="non-terminal residue" evidence="12">
    <location>
        <position position="1"/>
    </location>
</feature>
<keyword evidence="9 11" id="KW-0472">Membrane</keyword>
<name>A0A8J2PBQ3_9HEXA</name>
<evidence type="ECO:0000256" key="1">
    <source>
        <dbReference type="ARBA" id="ARBA00004141"/>
    </source>
</evidence>
<keyword evidence="13" id="KW-1185">Reference proteome</keyword>
<keyword evidence="5" id="KW-0276">Fatty acid metabolism</keyword>
<evidence type="ECO:0000256" key="9">
    <source>
        <dbReference type="ARBA" id="ARBA00023136"/>
    </source>
</evidence>
<organism evidence="12 13">
    <name type="scientific">Allacma fusca</name>
    <dbReference type="NCBI Taxonomy" id="39272"/>
    <lineage>
        <taxon>Eukaryota</taxon>
        <taxon>Metazoa</taxon>
        <taxon>Ecdysozoa</taxon>
        <taxon>Arthropoda</taxon>
        <taxon>Hexapoda</taxon>
        <taxon>Collembola</taxon>
        <taxon>Symphypleona</taxon>
        <taxon>Sminthuridae</taxon>
        <taxon>Allacma</taxon>
    </lineage>
</organism>
<dbReference type="GO" id="GO:0006636">
    <property type="term" value="P:unsaturated fatty acid biosynthetic process"/>
    <property type="evidence" value="ECO:0007669"/>
    <property type="project" value="TreeGrafter"/>
</dbReference>
<accession>A0A8J2PBQ3</accession>
<dbReference type="EMBL" id="CAJVCH010208074">
    <property type="protein sequence ID" value="CAG7731211.1"/>
    <property type="molecule type" value="Genomic_DNA"/>
</dbReference>
<protein>
    <submittedName>
        <fullName evidence="12">Uncharacterized protein</fullName>
    </submittedName>
</protein>
<reference evidence="12" key="1">
    <citation type="submission" date="2021-06" db="EMBL/GenBank/DDBJ databases">
        <authorList>
            <person name="Hodson N. C."/>
            <person name="Mongue J. A."/>
            <person name="Jaron S. K."/>
        </authorList>
    </citation>
    <scope>NUCLEOTIDE SEQUENCE</scope>
</reference>
<evidence type="ECO:0000256" key="6">
    <source>
        <dbReference type="ARBA" id="ARBA00022989"/>
    </source>
</evidence>
<comment type="subcellular location">
    <subcellularLocation>
        <location evidence="1">Membrane</location>
        <topology evidence="1">Multi-pass membrane protein</topology>
    </subcellularLocation>
</comment>
<keyword evidence="3" id="KW-0444">Lipid biosynthesis</keyword>
<evidence type="ECO:0000256" key="7">
    <source>
        <dbReference type="ARBA" id="ARBA00023002"/>
    </source>
</evidence>
<evidence type="ECO:0000256" key="3">
    <source>
        <dbReference type="ARBA" id="ARBA00022516"/>
    </source>
</evidence>
<comment type="caution">
    <text evidence="12">The sequence shown here is derived from an EMBL/GenBank/DDBJ whole genome shotgun (WGS) entry which is preliminary data.</text>
</comment>
<keyword evidence="10" id="KW-0275">Fatty acid biosynthesis</keyword>
<dbReference type="GO" id="GO:0004768">
    <property type="term" value="F:stearoyl-CoA 9-desaturase activity"/>
    <property type="evidence" value="ECO:0007669"/>
    <property type="project" value="TreeGrafter"/>
</dbReference>
<dbReference type="PANTHER" id="PTHR11351">
    <property type="entry name" value="ACYL-COA DESATURASE"/>
    <property type="match status" value="1"/>
</dbReference>
<dbReference type="AlphaFoldDB" id="A0A8J2PBQ3"/>
<comment type="similarity">
    <text evidence="2">Belongs to the fatty acid desaturase type 1 family.</text>
</comment>
<keyword evidence="7" id="KW-0560">Oxidoreductase</keyword>
<keyword evidence="6 11" id="KW-1133">Transmembrane helix</keyword>
<evidence type="ECO:0000313" key="12">
    <source>
        <dbReference type="EMBL" id="CAG7731211.1"/>
    </source>
</evidence>
<evidence type="ECO:0000256" key="10">
    <source>
        <dbReference type="ARBA" id="ARBA00023160"/>
    </source>
</evidence>
<dbReference type="GO" id="GO:0005789">
    <property type="term" value="C:endoplasmic reticulum membrane"/>
    <property type="evidence" value="ECO:0007669"/>
    <property type="project" value="TreeGrafter"/>
</dbReference>
<dbReference type="OrthoDB" id="10260134at2759"/>
<proteinExistence type="inferred from homology"/>
<dbReference type="PANTHER" id="PTHR11351:SF26">
    <property type="entry name" value="FATTY ACID DESATURASE DOMAIN-CONTAINING PROTEIN"/>
    <property type="match status" value="1"/>
</dbReference>
<dbReference type="GO" id="GO:0005506">
    <property type="term" value="F:iron ion binding"/>
    <property type="evidence" value="ECO:0007669"/>
    <property type="project" value="TreeGrafter"/>
</dbReference>
<gene>
    <name evidence="12" type="ORF">AFUS01_LOCUS19817</name>
</gene>